<accession>A0A485MZJ2</accession>
<dbReference type="GO" id="GO:0000145">
    <property type="term" value="C:exocyst"/>
    <property type="evidence" value="ECO:0007669"/>
    <property type="project" value="InterPro"/>
</dbReference>
<dbReference type="InterPro" id="IPR038990">
    <property type="entry name" value="LBH_dom"/>
</dbReference>
<dbReference type="GO" id="GO:0051601">
    <property type="term" value="P:exocyst localization"/>
    <property type="evidence" value="ECO:0007669"/>
    <property type="project" value="TreeGrafter"/>
</dbReference>
<evidence type="ECO:0000256" key="1">
    <source>
        <dbReference type="SAM" id="MobiDB-lite"/>
    </source>
</evidence>
<dbReference type="Pfam" id="PF15317">
    <property type="entry name" value="Lbh"/>
    <property type="match status" value="1"/>
</dbReference>
<evidence type="ECO:0000313" key="4">
    <source>
        <dbReference type="Proteomes" id="UP000386466"/>
    </source>
</evidence>
<dbReference type="AlphaFoldDB" id="A0A485MZJ2"/>
<feature type="compositionally biased region" description="Low complexity" evidence="1">
    <location>
        <begin position="43"/>
        <end position="54"/>
    </location>
</feature>
<keyword evidence="4" id="KW-1185">Reference proteome</keyword>
<name>A0A485MZJ2_LYNPA</name>
<dbReference type="InterPro" id="IPR010326">
    <property type="entry name" value="EXOC3/Sec6"/>
</dbReference>
<dbReference type="PANTHER" id="PTHR21292">
    <property type="entry name" value="EXOCYST COMPLEX COMPONENT SEC6-RELATED"/>
    <property type="match status" value="1"/>
</dbReference>
<feature type="region of interest" description="Disordered" evidence="1">
    <location>
        <begin position="1"/>
        <end position="77"/>
    </location>
</feature>
<feature type="compositionally biased region" description="Polar residues" evidence="1">
    <location>
        <begin position="322"/>
        <end position="335"/>
    </location>
</feature>
<sequence>MSVPRPAVQELSPAEEAGDPAGKAAVGAREKGPRLGQRLPSIVVESSEVGSVESGELRWPPEGALRGSAQSQVASDARGEAGHLLRLCQVAPRAESSTRDHALGNRWNLGCGEVSGWAEVPGEGVPLLPERGLACPAQVQPPPPRSLAGLSERQPHRQRGLCVSAAPSPSLPGAPGKVPDDAGSERASCQAPAPQDSGAAWPKDTLEVGAPMPLGPEIQVSFGGAETGRLGAEAACEEAGKLDILGTGRCPGGWVSAGQGGEAGESSVPDWKASRLPPPHPTPGLLRLLFIPSFPAAKMSLSPTVTSWPEPHSPEESDKLQTPEQDTQQASSGDVPSTHREDTRPGLGTLRRAFSRASRRALGQAPGEDTGLLRRSSHFLRSLRRPRDDGPAAAPGGARGPEGPPGVTDGGGRPSTTGVGPEEPGQEEGKSVADLITERQLLAAFEQLRQLETRLLAQKASGTFEQDPTGFARRAMDVCLLYDGLAAEIRAIVRETLGPGGVDAAALAELARVVRAEEEAHPVPPADGDFLLTPRRWRRHWEDAVTRSAQERVRQAGAGDAAGAAEGASGLARLLAELGGSVRRDLRQVRLQVQPAYSAAGLPAWEAYLRAFHGAVAQRLQELARDARGCEQLYVLLDWTANVYGSPDFLGAPDLTLSTEPLPPLLAPSVWARLESDYTSFLETKITSCFDGILQLEQSRWVAAEAPDVLQGLYHTPLSIDIHMLVAEHVKAAGAISAELEATTLRICARALGLFLPRFEKAFLQSEAVSEPHLGASINACEELRTSLLARFPGTFEELEKPLVAAVCVFQKRLLQGLQYDVQPLFRVLCTKAWLTHDVLQPLMDKVVAFAHHLEHVAPLRAQGSEATWLGQAIPCVADILGETYKDDIGRHLETLIGSYPDIRRDHVLAILALRRLGRRRNQRLLQHAQSLLRAAAKAEGSGAAGGRVLFEEIQVPTSVDLLITCI</sequence>
<feature type="region of interest" description="Disordered" evidence="1">
    <location>
        <begin position="135"/>
        <end position="209"/>
    </location>
</feature>
<feature type="domain" description="LBH" evidence="2">
    <location>
        <begin position="37"/>
        <end position="64"/>
    </location>
</feature>
<evidence type="ECO:0000259" key="2">
    <source>
        <dbReference type="Pfam" id="PF15317"/>
    </source>
</evidence>
<dbReference type="Pfam" id="PF06046">
    <property type="entry name" value="Sec6"/>
    <property type="match status" value="2"/>
</dbReference>
<feature type="compositionally biased region" description="Basic and acidic residues" evidence="1">
    <location>
        <begin position="312"/>
        <end position="321"/>
    </location>
</feature>
<feature type="region of interest" description="Disordered" evidence="1">
    <location>
        <begin position="255"/>
        <end position="279"/>
    </location>
</feature>
<dbReference type="EMBL" id="CAAGRJ010007519">
    <property type="protein sequence ID" value="VFV25363.1"/>
    <property type="molecule type" value="Genomic_DNA"/>
</dbReference>
<reference evidence="3 4" key="1">
    <citation type="submission" date="2019-01" db="EMBL/GenBank/DDBJ databases">
        <authorList>
            <person name="Alioto T."/>
            <person name="Alioto T."/>
        </authorList>
    </citation>
    <scope>NUCLEOTIDE SEQUENCE [LARGE SCALE GENOMIC DNA]</scope>
</reference>
<gene>
    <name evidence="3" type="ORF">LYPA_23C020645</name>
</gene>
<protein>
    <recommendedName>
        <fullName evidence="2">LBH domain-containing protein</fullName>
    </recommendedName>
</protein>
<dbReference type="Proteomes" id="UP000386466">
    <property type="component" value="Unassembled WGS sequence"/>
</dbReference>
<feature type="region of interest" description="Disordered" evidence="1">
    <location>
        <begin position="301"/>
        <end position="349"/>
    </location>
</feature>
<dbReference type="PANTHER" id="PTHR21292:SF14">
    <property type="entry name" value="EXOCYST COMPLEX COMPONENT 3-LIKE PROTEIN 4"/>
    <property type="match status" value="1"/>
</dbReference>
<feature type="compositionally biased region" description="Low complexity" evidence="1">
    <location>
        <begin position="164"/>
        <end position="176"/>
    </location>
</feature>
<dbReference type="GO" id="GO:0006887">
    <property type="term" value="P:exocytosis"/>
    <property type="evidence" value="ECO:0007669"/>
    <property type="project" value="InterPro"/>
</dbReference>
<evidence type="ECO:0000313" key="3">
    <source>
        <dbReference type="EMBL" id="VFV25363.1"/>
    </source>
</evidence>
<organism evidence="3 4">
    <name type="scientific">Lynx pardinus</name>
    <name type="common">Iberian lynx</name>
    <name type="synonym">Felis pardina</name>
    <dbReference type="NCBI Taxonomy" id="191816"/>
    <lineage>
        <taxon>Eukaryota</taxon>
        <taxon>Metazoa</taxon>
        <taxon>Chordata</taxon>
        <taxon>Craniata</taxon>
        <taxon>Vertebrata</taxon>
        <taxon>Euteleostomi</taxon>
        <taxon>Mammalia</taxon>
        <taxon>Eutheria</taxon>
        <taxon>Laurasiatheria</taxon>
        <taxon>Carnivora</taxon>
        <taxon>Feliformia</taxon>
        <taxon>Felidae</taxon>
        <taxon>Felinae</taxon>
        <taxon>Lynx</taxon>
    </lineage>
</organism>
<feature type="region of interest" description="Disordered" evidence="1">
    <location>
        <begin position="380"/>
        <end position="430"/>
    </location>
</feature>
<dbReference type="GO" id="GO:0000149">
    <property type="term" value="F:SNARE binding"/>
    <property type="evidence" value="ECO:0007669"/>
    <property type="project" value="TreeGrafter"/>
</dbReference>
<proteinExistence type="predicted"/>